<keyword evidence="4" id="KW-0645">Protease</keyword>
<dbReference type="GO" id="GO:0016579">
    <property type="term" value="P:protein deubiquitination"/>
    <property type="evidence" value="ECO:0007669"/>
    <property type="project" value="InterPro"/>
</dbReference>
<dbReference type="EMBL" id="PQIB02000012">
    <property type="protein sequence ID" value="RLM79428.1"/>
    <property type="molecule type" value="Genomic_DNA"/>
</dbReference>
<evidence type="ECO:0000313" key="17">
    <source>
        <dbReference type="Proteomes" id="UP000275267"/>
    </source>
</evidence>
<evidence type="ECO:0000256" key="4">
    <source>
        <dbReference type="ARBA" id="ARBA00022670"/>
    </source>
</evidence>
<evidence type="ECO:0000313" key="16">
    <source>
        <dbReference type="EMBL" id="RLM79428.1"/>
    </source>
</evidence>
<keyword evidence="13" id="KW-0812">Transmembrane</keyword>
<feature type="domain" description="USP" evidence="14">
    <location>
        <begin position="406"/>
        <end position="728"/>
    </location>
</feature>
<dbReference type="STRING" id="4540.A0A3L6QFD4"/>
<dbReference type="InterPro" id="IPR050164">
    <property type="entry name" value="Peptidase_C19"/>
</dbReference>
<dbReference type="EC" id="3.4.19.12" evidence="3"/>
<accession>A0A3L6QFD4</accession>
<dbReference type="SUPFAM" id="SSF54001">
    <property type="entry name" value="Cysteine proteinases"/>
    <property type="match status" value="1"/>
</dbReference>
<comment type="catalytic activity">
    <reaction evidence="1">
        <text>Thiol-dependent hydrolysis of ester, thioester, amide, peptide and isopeptide bonds formed by the C-terminal Gly of ubiquitin (a 76-residue protein attached to proteins as an intracellular targeting signal).</text>
        <dbReference type="EC" id="3.4.19.12"/>
    </reaction>
</comment>
<keyword evidence="7" id="KW-0833">Ubl conjugation pathway</keyword>
<sequence>MLQPREADVPVLFLVFIILPVVAYFLLGRWHEAASKKARVSVLAQRAAEEAFRVETMACPDVMPPGPSLRTMPYFRPAASIRQEFHECATCHAPAKTRCSRCKSVRYCSGKCQIIHWRQGHKETCQKWLGSGSSSFGGSGPEASEQMPFLTNLNSPLPGGDVHLRDLNFDTLSEPSFPTTDGYNLDSDPFPTDRSNMNKSNQGLHTSENGAVVVSYEKKNYNADDEIRSSEILSGNKVSNNYFGCADGMSGNGDATYPVKSNAQQPSNCAPEIRKRTKSSITVYEPDMGVYLTSDMVSSCEGPYASASEPLQRSLSSGRTIGKANLVNKRPPCPSGKVTSSQKSQERVSTSYQNDGHEKNPCNKNDQRSIQTTESTSSNLQGCNGISKFGASKVEVLKKPSKFLKTSLVGLINDNKRNKVLFPYEDLVKFFQYEARGISPRGLFNCGNSVNTSQDVSAGCSKNWCLMCELEQYASTLRESGGPLSPSRILSNLRNIGCRLGGGTQEDAHEFLRHLVMSMQAACLDGLGGEKHVEPSLQETTLIQQMFGGRLKSKVKCLRCYHESERYENIMDLTLEIHGWVESLQDALTQFTAPEDLDGENMYKCGRCSAYVRARKQLSVHEVPNILTVVLKRFQTGKYGKINKCVTFPEMLDMVPFVTGSGDNPPLYFLYAVVVHVDTENASFSGHYISYVKDMQGTWLRIDDSEVQVVSVNQVMSEGAYMLFYLRSFPRPPRIYIERGLLPVPTTVKRHTSKSSKGSKHERKQTELLFSGSDQTYGIYDFRPDGEGYMQDQHPELRSRDFHHADDAFADSVSTDFSEATSSEWSLFTSSDESSFTTESTRDSFSVVDYGDNAGLDPISSIFGPCYAPEHPPGNFVSCTRFSPSNPQTRYFSESTDFVSDSSMPTHPHGNVHRGRYPDRACASSAEPLASAHQWSGYGRYPLSRDGFVQTSGFCQM</sequence>
<keyword evidence="9" id="KW-0788">Thiol protease</keyword>
<feature type="compositionally biased region" description="Basic and acidic residues" evidence="12">
    <location>
        <begin position="355"/>
        <end position="367"/>
    </location>
</feature>
<keyword evidence="13" id="KW-1133">Transmembrane helix</keyword>
<dbReference type="GO" id="GO:0005634">
    <property type="term" value="C:nucleus"/>
    <property type="evidence" value="ECO:0007669"/>
    <property type="project" value="TreeGrafter"/>
</dbReference>
<dbReference type="InterPro" id="IPR002893">
    <property type="entry name" value="Znf_MYND"/>
</dbReference>
<gene>
    <name evidence="16" type="ORF">C2845_PM12G08040</name>
</gene>
<keyword evidence="10" id="KW-0862">Zinc</keyword>
<evidence type="ECO:0000256" key="1">
    <source>
        <dbReference type="ARBA" id="ARBA00000707"/>
    </source>
</evidence>
<evidence type="ECO:0000256" key="2">
    <source>
        <dbReference type="ARBA" id="ARBA00009085"/>
    </source>
</evidence>
<evidence type="ECO:0000256" key="10">
    <source>
        <dbReference type="ARBA" id="ARBA00022833"/>
    </source>
</evidence>
<protein>
    <recommendedName>
        <fullName evidence="3">ubiquitinyl hydrolase 1</fullName>
        <ecNumber evidence="3">3.4.19.12</ecNumber>
    </recommendedName>
</protein>
<keyword evidence="5" id="KW-0479">Metal-binding</keyword>
<dbReference type="Gene3D" id="3.90.70.10">
    <property type="entry name" value="Cysteine proteinases"/>
    <property type="match status" value="1"/>
</dbReference>
<evidence type="ECO:0000256" key="6">
    <source>
        <dbReference type="ARBA" id="ARBA00022771"/>
    </source>
</evidence>
<reference evidence="17" key="1">
    <citation type="journal article" date="2019" name="Nat. Commun.">
        <title>The genome of broomcorn millet.</title>
        <authorList>
            <person name="Zou C."/>
            <person name="Miki D."/>
            <person name="Li D."/>
            <person name="Tang Q."/>
            <person name="Xiao L."/>
            <person name="Rajput S."/>
            <person name="Deng P."/>
            <person name="Jia W."/>
            <person name="Huang R."/>
            <person name="Zhang M."/>
            <person name="Sun Y."/>
            <person name="Hu J."/>
            <person name="Fu X."/>
            <person name="Schnable P.S."/>
            <person name="Li F."/>
            <person name="Zhang H."/>
            <person name="Feng B."/>
            <person name="Zhu X."/>
            <person name="Liu R."/>
            <person name="Schnable J.C."/>
            <person name="Zhu J.-K."/>
            <person name="Zhang H."/>
        </authorList>
    </citation>
    <scope>NUCLEOTIDE SEQUENCE [LARGE SCALE GENOMIC DNA]</scope>
</reference>
<keyword evidence="13" id="KW-0472">Membrane</keyword>
<evidence type="ECO:0000256" key="7">
    <source>
        <dbReference type="ARBA" id="ARBA00022786"/>
    </source>
</evidence>
<keyword evidence="6 11" id="KW-0863">Zinc-finger</keyword>
<dbReference type="GO" id="GO:0005829">
    <property type="term" value="C:cytosol"/>
    <property type="evidence" value="ECO:0007669"/>
    <property type="project" value="TreeGrafter"/>
</dbReference>
<feature type="compositionally biased region" description="Polar residues" evidence="12">
    <location>
        <begin position="309"/>
        <end position="319"/>
    </location>
</feature>
<evidence type="ECO:0000256" key="13">
    <source>
        <dbReference type="SAM" id="Phobius"/>
    </source>
</evidence>
<dbReference type="GO" id="GO:0008270">
    <property type="term" value="F:zinc ion binding"/>
    <property type="evidence" value="ECO:0007669"/>
    <property type="project" value="UniProtKB-KW"/>
</dbReference>
<evidence type="ECO:0000256" key="8">
    <source>
        <dbReference type="ARBA" id="ARBA00022801"/>
    </source>
</evidence>
<feature type="domain" description="MYND-type" evidence="15">
    <location>
        <begin position="88"/>
        <end position="125"/>
    </location>
</feature>
<dbReference type="Pfam" id="PF00443">
    <property type="entry name" value="UCH"/>
    <property type="match status" value="1"/>
</dbReference>
<dbReference type="PROSITE" id="PS50235">
    <property type="entry name" value="USP_3"/>
    <property type="match status" value="1"/>
</dbReference>
<feature type="compositionally biased region" description="Polar residues" evidence="12">
    <location>
        <begin position="337"/>
        <end position="354"/>
    </location>
</feature>
<evidence type="ECO:0000256" key="5">
    <source>
        <dbReference type="ARBA" id="ARBA00022723"/>
    </source>
</evidence>
<comment type="similarity">
    <text evidence="2">Belongs to the peptidase C19 family.</text>
</comment>
<evidence type="ECO:0000256" key="3">
    <source>
        <dbReference type="ARBA" id="ARBA00012759"/>
    </source>
</evidence>
<dbReference type="OrthoDB" id="420187at2759"/>
<name>A0A3L6QFD4_PANMI</name>
<dbReference type="FunFam" id="6.10.140.2220:FF:000006">
    <property type="entry name" value="Ubiquitin carboxyl-terminal hydrolase 15"/>
    <property type="match status" value="1"/>
</dbReference>
<evidence type="ECO:0000259" key="14">
    <source>
        <dbReference type="PROSITE" id="PS50235"/>
    </source>
</evidence>
<comment type="caution">
    <text evidence="16">The sequence shown here is derived from an EMBL/GenBank/DDBJ whole genome shotgun (WGS) entry which is preliminary data.</text>
</comment>
<dbReference type="InterPro" id="IPR038765">
    <property type="entry name" value="Papain-like_cys_pep_sf"/>
</dbReference>
<evidence type="ECO:0000259" key="15">
    <source>
        <dbReference type="PROSITE" id="PS50865"/>
    </source>
</evidence>
<dbReference type="FunFam" id="3.90.70.10:FF:000026">
    <property type="entry name" value="Ubiquitin carboxyl-terminal hydrolase 15"/>
    <property type="match status" value="1"/>
</dbReference>
<feature type="transmembrane region" description="Helical" evidence="13">
    <location>
        <begin position="7"/>
        <end position="27"/>
    </location>
</feature>
<dbReference type="AlphaFoldDB" id="A0A3L6QFD4"/>
<dbReference type="Proteomes" id="UP000275267">
    <property type="component" value="Unassembled WGS sequence"/>
</dbReference>
<evidence type="ECO:0000256" key="11">
    <source>
        <dbReference type="PROSITE-ProRule" id="PRU00134"/>
    </source>
</evidence>
<feature type="compositionally biased region" description="Polar residues" evidence="12">
    <location>
        <begin position="368"/>
        <end position="378"/>
    </location>
</feature>
<evidence type="ECO:0000256" key="9">
    <source>
        <dbReference type="ARBA" id="ARBA00022807"/>
    </source>
</evidence>
<keyword evidence="17" id="KW-1185">Reference proteome</keyword>
<organism evidence="16 17">
    <name type="scientific">Panicum miliaceum</name>
    <name type="common">Proso millet</name>
    <name type="synonym">Broomcorn millet</name>
    <dbReference type="NCBI Taxonomy" id="4540"/>
    <lineage>
        <taxon>Eukaryota</taxon>
        <taxon>Viridiplantae</taxon>
        <taxon>Streptophyta</taxon>
        <taxon>Embryophyta</taxon>
        <taxon>Tracheophyta</taxon>
        <taxon>Spermatophyta</taxon>
        <taxon>Magnoliopsida</taxon>
        <taxon>Liliopsida</taxon>
        <taxon>Poales</taxon>
        <taxon>Poaceae</taxon>
        <taxon>PACMAD clade</taxon>
        <taxon>Panicoideae</taxon>
        <taxon>Panicodae</taxon>
        <taxon>Paniceae</taxon>
        <taxon>Panicinae</taxon>
        <taxon>Panicum</taxon>
        <taxon>Panicum sect. Panicum</taxon>
    </lineage>
</organism>
<keyword evidence="8 16" id="KW-0378">Hydrolase</keyword>
<dbReference type="InterPro" id="IPR001394">
    <property type="entry name" value="Peptidase_C19_UCH"/>
</dbReference>
<proteinExistence type="inferred from homology"/>
<dbReference type="PANTHER" id="PTHR24006">
    <property type="entry name" value="UBIQUITIN CARBOXYL-TERMINAL HYDROLASE"/>
    <property type="match status" value="1"/>
</dbReference>
<dbReference type="GO" id="GO:0004843">
    <property type="term" value="F:cysteine-type deubiquitinase activity"/>
    <property type="evidence" value="ECO:0007669"/>
    <property type="project" value="UniProtKB-EC"/>
</dbReference>
<dbReference type="InterPro" id="IPR028889">
    <property type="entry name" value="USP"/>
</dbReference>
<dbReference type="CDD" id="cd02661">
    <property type="entry name" value="Peptidase_C19E"/>
    <property type="match status" value="1"/>
</dbReference>
<evidence type="ECO:0000256" key="12">
    <source>
        <dbReference type="SAM" id="MobiDB-lite"/>
    </source>
</evidence>
<dbReference type="PANTHER" id="PTHR24006:SF685">
    <property type="entry name" value="UBIQUITIN CARBOXYL-TERMINAL HYDROLASE 15"/>
    <property type="match status" value="1"/>
</dbReference>
<dbReference type="GO" id="GO:0006508">
    <property type="term" value="P:proteolysis"/>
    <property type="evidence" value="ECO:0007669"/>
    <property type="project" value="UniProtKB-KW"/>
</dbReference>
<dbReference type="Pfam" id="PF01753">
    <property type="entry name" value="zf-MYND"/>
    <property type="match status" value="1"/>
</dbReference>
<dbReference type="SUPFAM" id="SSF144232">
    <property type="entry name" value="HIT/MYND zinc finger-like"/>
    <property type="match status" value="1"/>
</dbReference>
<feature type="region of interest" description="Disordered" evidence="12">
    <location>
        <begin position="302"/>
        <end position="378"/>
    </location>
</feature>
<dbReference type="Gene3D" id="6.10.140.2220">
    <property type="match status" value="1"/>
</dbReference>
<dbReference type="PROSITE" id="PS50865">
    <property type="entry name" value="ZF_MYND_2"/>
    <property type="match status" value="1"/>
</dbReference>